<dbReference type="SUPFAM" id="SSF53474">
    <property type="entry name" value="alpha/beta-Hydrolases"/>
    <property type="match status" value="1"/>
</dbReference>
<dbReference type="STRING" id="249408.BOO71_0002818"/>
<dbReference type="AlphaFoldDB" id="A0A1U7P2L8"/>
<keyword evidence="3" id="KW-1185">Reference proteome</keyword>
<evidence type="ECO:0000313" key="2">
    <source>
        <dbReference type="EMBL" id="OLV19425.1"/>
    </source>
</evidence>
<evidence type="ECO:0000313" key="3">
    <source>
        <dbReference type="Proteomes" id="UP000186607"/>
    </source>
</evidence>
<protein>
    <submittedName>
        <fullName evidence="2">Hydrolase, alpha/beta hydrolase fold family</fullName>
    </submittedName>
</protein>
<keyword evidence="2" id="KW-0378">Hydrolase</keyword>
<reference evidence="2 3" key="1">
    <citation type="submission" date="2017-01" db="EMBL/GenBank/DDBJ databases">
        <title>Genome Analysis of Deinococcus marmoris KOPRI26562.</title>
        <authorList>
            <person name="Kim J.H."/>
            <person name="Oh H.-M."/>
        </authorList>
    </citation>
    <scope>NUCLEOTIDE SEQUENCE [LARGE SCALE GENOMIC DNA]</scope>
    <source>
        <strain evidence="2 3">KOPRI26562</strain>
    </source>
</reference>
<dbReference type="eggNOG" id="COG2267">
    <property type="taxonomic scope" value="Bacteria"/>
</dbReference>
<evidence type="ECO:0000259" key="1">
    <source>
        <dbReference type="Pfam" id="PF00561"/>
    </source>
</evidence>
<dbReference type="InterPro" id="IPR000073">
    <property type="entry name" value="AB_hydrolase_1"/>
</dbReference>
<name>A0A1U7P2L8_9DEIO</name>
<dbReference type="InterPro" id="IPR029058">
    <property type="entry name" value="AB_hydrolase_fold"/>
</dbReference>
<dbReference type="EMBL" id="MSTI01000034">
    <property type="protein sequence ID" value="OLV19425.1"/>
    <property type="molecule type" value="Genomic_DNA"/>
</dbReference>
<dbReference type="PRINTS" id="PR00111">
    <property type="entry name" value="ABHYDROLASE"/>
</dbReference>
<dbReference type="InterPro" id="IPR050471">
    <property type="entry name" value="AB_hydrolase"/>
</dbReference>
<dbReference type="Proteomes" id="UP000186607">
    <property type="component" value="Unassembled WGS sequence"/>
</dbReference>
<dbReference type="Pfam" id="PF00561">
    <property type="entry name" value="Abhydrolase_1"/>
    <property type="match status" value="1"/>
</dbReference>
<proteinExistence type="predicted"/>
<sequence>MTETDLTLEDGRTLHIYDTGTEGLMRPLTVFWHHGTPNIGAPPEPLFEAASRLNLRWVSHDRPGYGGSSPLPGRDVASAAHDVEQIADALGIREFAVMGHSGGGPHALACAALLPGRVLAAVSMAGLAPYGASGLDYFGGMNPSGAASLRAAAEGRAAKEAYEASDPEFDPETFTPADYAALSGSWKWLNRVVGPAMKHGPGGLIADDLAYVAPWGFAPSQIDAPILLLHGTQDRVVPSTHSEWLLAHCPTAELWRCPEDGHISVLNSGEAALEWLRSASDRTACEVHKGRHHLHS</sequence>
<dbReference type="PANTHER" id="PTHR43433">
    <property type="entry name" value="HYDROLASE, ALPHA/BETA FOLD FAMILY PROTEIN"/>
    <property type="match status" value="1"/>
</dbReference>
<gene>
    <name evidence="2" type="ORF">BOO71_0002818</name>
</gene>
<dbReference type="OrthoDB" id="9773293at2"/>
<organism evidence="2 3">
    <name type="scientific">Deinococcus marmoris</name>
    <dbReference type="NCBI Taxonomy" id="249408"/>
    <lineage>
        <taxon>Bacteria</taxon>
        <taxon>Thermotogati</taxon>
        <taxon>Deinococcota</taxon>
        <taxon>Deinococci</taxon>
        <taxon>Deinococcales</taxon>
        <taxon>Deinococcaceae</taxon>
        <taxon>Deinococcus</taxon>
    </lineage>
</organism>
<dbReference type="RefSeq" id="WP_075830832.1">
    <property type="nucleotide sequence ID" value="NZ_MSTI01000034.1"/>
</dbReference>
<accession>A0A1U7P2L8</accession>
<dbReference type="Gene3D" id="3.40.50.1820">
    <property type="entry name" value="alpha/beta hydrolase"/>
    <property type="match status" value="1"/>
</dbReference>
<feature type="domain" description="AB hydrolase-1" evidence="1">
    <location>
        <begin position="30"/>
        <end position="266"/>
    </location>
</feature>
<dbReference type="GO" id="GO:0016787">
    <property type="term" value="F:hydrolase activity"/>
    <property type="evidence" value="ECO:0007669"/>
    <property type="project" value="UniProtKB-KW"/>
</dbReference>
<dbReference type="PANTHER" id="PTHR43433:SF10">
    <property type="entry name" value="AB HYDROLASE-1 DOMAIN-CONTAINING PROTEIN"/>
    <property type="match status" value="1"/>
</dbReference>
<comment type="caution">
    <text evidence="2">The sequence shown here is derived from an EMBL/GenBank/DDBJ whole genome shotgun (WGS) entry which is preliminary data.</text>
</comment>